<dbReference type="GO" id="GO:0000122">
    <property type="term" value="P:negative regulation of transcription by RNA polymerase II"/>
    <property type="evidence" value="ECO:0007669"/>
    <property type="project" value="TreeGrafter"/>
</dbReference>
<evidence type="ECO:0000256" key="4">
    <source>
        <dbReference type="ARBA" id="ARBA00023015"/>
    </source>
</evidence>
<evidence type="ECO:0000256" key="10">
    <source>
        <dbReference type="SAM" id="MobiDB-lite"/>
    </source>
</evidence>
<dbReference type="InterPro" id="IPR000536">
    <property type="entry name" value="Nucl_hrmn_rcpt_lig-bd"/>
</dbReference>
<dbReference type="GO" id="GO:0048384">
    <property type="term" value="P:retinoic acid receptor signaling pathway"/>
    <property type="evidence" value="ECO:0007669"/>
    <property type="project" value="TreeGrafter"/>
</dbReference>
<dbReference type="PROSITE" id="PS51030">
    <property type="entry name" value="NUCLEAR_REC_DBD_2"/>
    <property type="match status" value="1"/>
</dbReference>
<dbReference type="SUPFAM" id="SSF48508">
    <property type="entry name" value="Nuclear receptor ligand-binding domain"/>
    <property type="match status" value="1"/>
</dbReference>
<keyword evidence="3 9" id="KW-0862">Zinc</keyword>
<evidence type="ECO:0008006" key="15">
    <source>
        <dbReference type="Google" id="ProtNLM"/>
    </source>
</evidence>
<evidence type="ECO:0000256" key="2">
    <source>
        <dbReference type="ARBA" id="ARBA00022771"/>
    </source>
</evidence>
<keyword evidence="14" id="KW-1185">Reference proteome</keyword>
<dbReference type="InterPro" id="IPR050234">
    <property type="entry name" value="Nuclear_hormone_rcpt_NR1"/>
</dbReference>
<dbReference type="InterPro" id="IPR013088">
    <property type="entry name" value="Znf_NHR/GATA"/>
</dbReference>
<keyword evidence="2 9" id="KW-0863">Zinc-finger</keyword>
<dbReference type="SUPFAM" id="SSF57716">
    <property type="entry name" value="Glucocorticoid receptor-like (DNA-binding domain)"/>
    <property type="match status" value="1"/>
</dbReference>
<feature type="region of interest" description="Disordered" evidence="10">
    <location>
        <begin position="426"/>
        <end position="478"/>
    </location>
</feature>
<feature type="region of interest" description="Disordered" evidence="10">
    <location>
        <begin position="1"/>
        <end position="23"/>
    </location>
</feature>
<dbReference type="PANTHER" id="PTHR24082">
    <property type="entry name" value="NUCLEAR HORMONE RECEPTOR"/>
    <property type="match status" value="1"/>
</dbReference>
<proteinExistence type="inferred from homology"/>
<evidence type="ECO:0000256" key="6">
    <source>
        <dbReference type="ARBA" id="ARBA00023163"/>
    </source>
</evidence>
<comment type="similarity">
    <text evidence="9">Belongs to the nuclear hormone receptor family.</text>
</comment>
<dbReference type="InterPro" id="IPR035500">
    <property type="entry name" value="NHR-like_dom_sf"/>
</dbReference>
<dbReference type="PANTHER" id="PTHR24082:SF330">
    <property type="entry name" value="THYROID HORMONE RECEPTOR BETA"/>
    <property type="match status" value="1"/>
</dbReference>
<dbReference type="Gene3D" id="3.30.50.10">
    <property type="entry name" value="Erythroid Transcription Factor GATA-1, subunit A"/>
    <property type="match status" value="1"/>
</dbReference>
<keyword evidence="5 9" id="KW-0238">DNA-binding</keyword>
<evidence type="ECO:0000256" key="8">
    <source>
        <dbReference type="ARBA" id="ARBA00023242"/>
    </source>
</evidence>
<reference evidence="13 14" key="1">
    <citation type="submission" date="2018-10" db="EMBL/GenBank/DDBJ databases">
        <authorList>
            <consortium name="Pathogen Informatics"/>
        </authorList>
    </citation>
    <scope>NUCLEOTIDE SEQUENCE [LARGE SCALE GENOMIC DNA]</scope>
</reference>
<evidence type="ECO:0000256" key="3">
    <source>
        <dbReference type="ARBA" id="ARBA00022833"/>
    </source>
</evidence>
<keyword evidence="8 9" id="KW-0539">Nucleus</keyword>
<feature type="compositionally biased region" description="Basic and acidic residues" evidence="10">
    <location>
        <begin position="459"/>
        <end position="471"/>
    </location>
</feature>
<dbReference type="Pfam" id="PF00104">
    <property type="entry name" value="Hormone_recep"/>
    <property type="match status" value="1"/>
</dbReference>
<gene>
    <name evidence="13" type="ORF">MCOS_LOCUS8367</name>
</gene>
<name>A0A0R3UL36_MESCO</name>
<dbReference type="PRINTS" id="PR00047">
    <property type="entry name" value="STROIDFINGER"/>
</dbReference>
<evidence type="ECO:0000313" key="14">
    <source>
        <dbReference type="Proteomes" id="UP000267029"/>
    </source>
</evidence>
<dbReference type="GO" id="GO:0008270">
    <property type="term" value="F:zinc ion binding"/>
    <property type="evidence" value="ECO:0007669"/>
    <property type="project" value="UniProtKB-KW"/>
</dbReference>
<dbReference type="PROSITE" id="PS51843">
    <property type="entry name" value="NR_LBD"/>
    <property type="match status" value="1"/>
</dbReference>
<dbReference type="STRING" id="53468.A0A0R3UL36"/>
<dbReference type="GO" id="GO:0005634">
    <property type="term" value="C:nucleus"/>
    <property type="evidence" value="ECO:0007669"/>
    <property type="project" value="UniProtKB-SubCell"/>
</dbReference>
<keyword evidence="7 9" id="KW-0675">Receptor</keyword>
<dbReference type="SMART" id="SM00430">
    <property type="entry name" value="HOLI"/>
    <property type="match status" value="1"/>
</dbReference>
<feature type="compositionally biased region" description="Polar residues" evidence="10">
    <location>
        <begin position="8"/>
        <end position="22"/>
    </location>
</feature>
<sequence>MLGKPDPDNSSIHSASSTQPTHSAHRYVPTSGFYGAQFFGSTTSNFFGLNCWPVGNGNHSPANSHYATTAFYQPSHEVNGGVFAPMIVPPQSSQAFCGQASGRTPVLTQTKSTPSKRRPNETNSEPTTTRQRKRIQGYQVDCGKLCLEHSKLPFHGAGFTQPVSGFCSFHTEEPYIPSYMDPSNGPEPCVVCGDNATGFHYRAMTCEGCKGFFRRSVQKKLEYTCKFNGQCSVGDKQNRNSCQKCRFERCLKGGMAMDCKLLVRLSLSVFIPTCANPIVVLDEEKRLAKRRLIEANRARKQAEAAAAAAAATAGGTSTSRIATASATSNYSRSVPQQASQQSTPQRVAATVAAQAVAAAAAAAASAPHSYSAHPSTNTDTAVIVSPVVAPSHPHPSPHPPYAYWGVEGTVQPQTYHQPNFFSLGQNSQVPQQLPTPSSSQVVPVSESQVPARNSITISNREEVGDSTESREPQSAPGTFLNIGTTVNFDRAKDQSHEDVKNSFKLTTDSQLEHALTPLIFRLLEFAKHIPGYTCLLAQDQIRLLESCVMDILTLRAAHTLSRVLKKSGNWESMQKEDSAIQSKAYLGIGNSSEECPSLVRSIAFRFCQLKVDYTEVSILAAVLLMTPDRPGLVNSAVVRNLQCVLMEAFNDYANRRRATQNLEPTMTILWARVTDILKRIREVTMRNQEIYMNNQGDDMKEMPWYFHELFAANDEEEVENKNGESASGSIVFKTPFSLTSNQLTPNDRDTLESIFAISVNEEVHWDDREFEATNSDSIPRAYIARTKISVAFWVQMELCPLLTTKNPFDIDDEFS</sequence>
<evidence type="ECO:0000256" key="5">
    <source>
        <dbReference type="ARBA" id="ARBA00023125"/>
    </source>
</evidence>
<dbReference type="AlphaFoldDB" id="A0A0R3UL36"/>
<dbReference type="Proteomes" id="UP000267029">
    <property type="component" value="Unassembled WGS sequence"/>
</dbReference>
<dbReference type="GO" id="GO:0004879">
    <property type="term" value="F:nuclear receptor activity"/>
    <property type="evidence" value="ECO:0007669"/>
    <property type="project" value="TreeGrafter"/>
</dbReference>
<feature type="domain" description="NR LBD" evidence="12">
    <location>
        <begin position="471"/>
        <end position="713"/>
    </location>
</feature>
<dbReference type="OrthoDB" id="6081310at2759"/>
<dbReference type="GO" id="GO:0000978">
    <property type="term" value="F:RNA polymerase II cis-regulatory region sequence-specific DNA binding"/>
    <property type="evidence" value="ECO:0007669"/>
    <property type="project" value="TreeGrafter"/>
</dbReference>
<evidence type="ECO:0000259" key="12">
    <source>
        <dbReference type="PROSITE" id="PS51843"/>
    </source>
</evidence>
<protein>
    <recommendedName>
        <fullName evidence="15">Nuclear receptor domain-containing protein</fullName>
    </recommendedName>
</protein>
<dbReference type="Pfam" id="PF00105">
    <property type="entry name" value="zf-C4"/>
    <property type="match status" value="1"/>
</dbReference>
<evidence type="ECO:0000256" key="7">
    <source>
        <dbReference type="ARBA" id="ARBA00023170"/>
    </source>
</evidence>
<accession>A0A0R3UL36</accession>
<evidence type="ECO:0000313" key="13">
    <source>
        <dbReference type="EMBL" id="VDD82364.1"/>
    </source>
</evidence>
<dbReference type="PROSITE" id="PS00031">
    <property type="entry name" value="NUCLEAR_REC_DBD_1"/>
    <property type="match status" value="1"/>
</dbReference>
<keyword evidence="4 9" id="KW-0805">Transcription regulation</keyword>
<dbReference type="GO" id="GO:0030154">
    <property type="term" value="P:cell differentiation"/>
    <property type="evidence" value="ECO:0007669"/>
    <property type="project" value="TreeGrafter"/>
</dbReference>
<evidence type="ECO:0000256" key="1">
    <source>
        <dbReference type="ARBA" id="ARBA00022723"/>
    </source>
</evidence>
<dbReference type="EMBL" id="UXSR01005500">
    <property type="protein sequence ID" value="VDD82364.1"/>
    <property type="molecule type" value="Genomic_DNA"/>
</dbReference>
<feature type="compositionally biased region" description="Low complexity" evidence="10">
    <location>
        <begin position="427"/>
        <end position="450"/>
    </location>
</feature>
<dbReference type="InterPro" id="IPR001723">
    <property type="entry name" value="Nuclear_hrmn_rcpt"/>
</dbReference>
<dbReference type="PRINTS" id="PR00398">
    <property type="entry name" value="STRDHORMONER"/>
</dbReference>
<evidence type="ECO:0000259" key="11">
    <source>
        <dbReference type="PROSITE" id="PS51030"/>
    </source>
</evidence>
<dbReference type="SMART" id="SM00399">
    <property type="entry name" value="ZnF_C4"/>
    <property type="match status" value="1"/>
</dbReference>
<keyword evidence="1 9" id="KW-0479">Metal-binding</keyword>
<dbReference type="CDD" id="cd06961">
    <property type="entry name" value="NR_DBD_TR"/>
    <property type="match status" value="1"/>
</dbReference>
<keyword evidence="6 9" id="KW-0804">Transcription</keyword>
<comment type="subcellular location">
    <subcellularLocation>
        <location evidence="9">Nucleus</location>
    </subcellularLocation>
</comment>
<evidence type="ECO:0000256" key="9">
    <source>
        <dbReference type="RuleBase" id="RU004334"/>
    </source>
</evidence>
<dbReference type="Gene3D" id="1.10.565.10">
    <property type="entry name" value="Retinoid X Receptor"/>
    <property type="match status" value="1"/>
</dbReference>
<dbReference type="InterPro" id="IPR001628">
    <property type="entry name" value="Znf_hrmn_rcpt"/>
</dbReference>
<feature type="domain" description="Nuclear receptor" evidence="11">
    <location>
        <begin position="186"/>
        <end position="262"/>
    </location>
</feature>
<dbReference type="GO" id="GO:0045944">
    <property type="term" value="P:positive regulation of transcription by RNA polymerase II"/>
    <property type="evidence" value="ECO:0007669"/>
    <property type="project" value="TreeGrafter"/>
</dbReference>
<feature type="region of interest" description="Disordered" evidence="10">
    <location>
        <begin position="97"/>
        <end position="133"/>
    </location>
</feature>
<organism evidence="13 14">
    <name type="scientific">Mesocestoides corti</name>
    <name type="common">Flatworm</name>
    <dbReference type="NCBI Taxonomy" id="53468"/>
    <lineage>
        <taxon>Eukaryota</taxon>
        <taxon>Metazoa</taxon>
        <taxon>Spiralia</taxon>
        <taxon>Lophotrochozoa</taxon>
        <taxon>Platyhelminthes</taxon>
        <taxon>Cestoda</taxon>
        <taxon>Eucestoda</taxon>
        <taxon>Cyclophyllidea</taxon>
        <taxon>Mesocestoididae</taxon>
        <taxon>Mesocestoides</taxon>
    </lineage>
</organism>